<evidence type="ECO:0000259" key="3">
    <source>
        <dbReference type="Pfam" id="PF19289"/>
    </source>
</evidence>
<dbReference type="AlphaFoldDB" id="D3SPW7"/>
<dbReference type="InterPro" id="IPR036059">
    <property type="entry name" value="TldD/PmbA_sf"/>
</dbReference>
<keyword evidence="6" id="KW-1185">Reference proteome</keyword>
<dbReference type="InterPro" id="IPR045569">
    <property type="entry name" value="Metalloprtase-TldD/E_C"/>
</dbReference>
<sequence length="440" mass="48157">MENLKSIVEEVLGGQYDYEIFYQSIGQTLIETSNLQLENLSRSEEKGVGIRVFRKGKMGFAYTTDMSSSAVKECALRAKEACEITEEEHGEPYCSTLQIEWEEIDTESLHMPLEEKVELVLSLERKALALDSRVKGVRKVSFREDLVETHCINSCGVEYRYTTTRYMCLMSAFAEDGKDSAISYEYRAGKNIAFLKLDSMVQDVVFKAVSQLGAVSMESKEMPVVFFSEAFAMLLETFSPMFTGEALVKGKTPLAGKEGERIASSVVNLVDDGTMKGSVGGAPTDAEGVTSKVNVLLDKGVFRGFLHSHYTARKMGVEPTGNSVRDGFRSVPTSGIRHLYLEAGPYGYEELLGAYDEVLLVLDLMGLHTADPVSGDFSLGASGIIYKGGRPLKSVRGIVIAGNILDVFRKIEGVSSDLKFYGRVGSPWVLVGSLTIGGNS</sequence>
<evidence type="ECO:0000313" key="5">
    <source>
        <dbReference type="EMBL" id="ADC89204.1"/>
    </source>
</evidence>
<dbReference type="OrthoDB" id="9803213at2"/>
<organism evidence="5 6">
    <name type="scientific">Thermocrinis albus (strain DSM 14484 / JCM 11386 / HI 11/12)</name>
    <dbReference type="NCBI Taxonomy" id="638303"/>
    <lineage>
        <taxon>Bacteria</taxon>
        <taxon>Pseudomonadati</taxon>
        <taxon>Aquificota</taxon>
        <taxon>Aquificia</taxon>
        <taxon>Aquificales</taxon>
        <taxon>Aquificaceae</taxon>
        <taxon>Thermocrinis</taxon>
    </lineage>
</organism>
<dbReference type="PANTHER" id="PTHR43421:SF1">
    <property type="entry name" value="METALLOPROTEASE PMBA"/>
    <property type="match status" value="1"/>
</dbReference>
<dbReference type="SUPFAM" id="SSF111283">
    <property type="entry name" value="Putative modulator of DNA gyrase, PmbA/TldD"/>
    <property type="match status" value="1"/>
</dbReference>
<feature type="domain" description="Metalloprotease TldD/E central" evidence="4">
    <location>
        <begin position="109"/>
        <end position="212"/>
    </location>
</feature>
<dbReference type="KEGG" id="tal:Thal_0570"/>
<evidence type="ECO:0000259" key="2">
    <source>
        <dbReference type="Pfam" id="PF01523"/>
    </source>
</evidence>
<name>D3SPW7_THEAH</name>
<gene>
    <name evidence="5" type="ordered locus">Thal_0570</name>
</gene>
<dbReference type="eggNOG" id="COG0312">
    <property type="taxonomic scope" value="Bacteria"/>
</dbReference>
<protein>
    <submittedName>
        <fullName evidence="5">Peptidase U62 modulator of DNA gyrase</fullName>
    </submittedName>
</protein>
<dbReference type="GO" id="GO:0008237">
    <property type="term" value="F:metallopeptidase activity"/>
    <property type="evidence" value="ECO:0007669"/>
    <property type="project" value="InterPro"/>
</dbReference>
<reference evidence="6" key="1">
    <citation type="journal article" date="2010" name="Stand. Genomic Sci.">
        <title>Complete genome sequence of Thermocrinis albus type strain (HI 11/12T).</title>
        <authorList>
            <person name="Wirth R."/>
            <person name="Sikorski J."/>
            <person name="Brambilla E."/>
            <person name="Misra M."/>
            <person name="Lapidus A."/>
            <person name="Copeland A."/>
            <person name="Nolan M."/>
            <person name="Lucas S."/>
            <person name="Chen F."/>
            <person name="Tice H."/>
            <person name="Cheng J.F."/>
            <person name="Han C."/>
            <person name="Detter J.C."/>
            <person name="Tapia R."/>
            <person name="Bruce D."/>
            <person name="Goodwin L."/>
            <person name="Pitluck S."/>
            <person name="Pati A."/>
            <person name="Anderson I."/>
            <person name="Ivanova N."/>
            <person name="Mavromatis K."/>
            <person name="Mikhailova N."/>
            <person name="Chen A."/>
            <person name="Palaniappan K."/>
            <person name="Bilek Y."/>
            <person name="Hader T."/>
            <person name="Land M."/>
            <person name="Hauser L."/>
            <person name="Chang Y.J."/>
            <person name="Jeffries C.D."/>
            <person name="Tindall B.J."/>
            <person name="Rohde M."/>
            <person name="Goker M."/>
            <person name="Bristow J."/>
            <person name="Eisen J.A."/>
            <person name="Markowitz V."/>
            <person name="Hugenholtz P."/>
            <person name="Kyrpides N.C."/>
            <person name="Klenk H.P."/>
        </authorList>
    </citation>
    <scope>NUCLEOTIDE SEQUENCE [LARGE SCALE GENOMIC DNA]</scope>
    <source>
        <strain evidence="6">DSM 14484 / JCM 11386 / HI 11/12</strain>
    </source>
</reference>
<dbReference type="InterPro" id="IPR035068">
    <property type="entry name" value="TldD/PmbA_N"/>
</dbReference>
<proteinExistence type="inferred from homology"/>
<dbReference type="InterPro" id="IPR002510">
    <property type="entry name" value="Metalloprtase-TldD/E_N"/>
</dbReference>
<dbReference type="GO" id="GO:0006508">
    <property type="term" value="P:proteolysis"/>
    <property type="evidence" value="ECO:0007669"/>
    <property type="project" value="InterPro"/>
</dbReference>
<accession>D3SPW7</accession>
<dbReference type="EMBL" id="CP001931">
    <property type="protein sequence ID" value="ADC89204.1"/>
    <property type="molecule type" value="Genomic_DNA"/>
</dbReference>
<dbReference type="HOGENOM" id="CLU_026425_4_0_0"/>
<dbReference type="Pfam" id="PF01523">
    <property type="entry name" value="PmbA_TldD_1st"/>
    <property type="match status" value="1"/>
</dbReference>
<dbReference type="InterPro" id="IPR047657">
    <property type="entry name" value="PmbA"/>
</dbReference>
<dbReference type="STRING" id="638303.Thal_0570"/>
<dbReference type="PANTHER" id="PTHR43421">
    <property type="entry name" value="METALLOPROTEASE PMBA"/>
    <property type="match status" value="1"/>
</dbReference>
<evidence type="ECO:0000313" key="6">
    <source>
        <dbReference type="Proteomes" id="UP000002043"/>
    </source>
</evidence>
<dbReference type="GO" id="GO:0005829">
    <property type="term" value="C:cytosol"/>
    <property type="evidence" value="ECO:0007669"/>
    <property type="project" value="TreeGrafter"/>
</dbReference>
<dbReference type="Proteomes" id="UP000002043">
    <property type="component" value="Chromosome"/>
</dbReference>
<feature type="domain" description="Metalloprotease TldD/E N-terminal" evidence="2">
    <location>
        <begin position="18"/>
        <end position="81"/>
    </location>
</feature>
<dbReference type="InterPro" id="IPR045570">
    <property type="entry name" value="Metalloprtase-TldD/E_cen_dom"/>
</dbReference>
<dbReference type="RefSeq" id="WP_012991611.1">
    <property type="nucleotide sequence ID" value="NC_013894.1"/>
</dbReference>
<evidence type="ECO:0000256" key="1">
    <source>
        <dbReference type="ARBA" id="ARBA00005836"/>
    </source>
</evidence>
<comment type="similarity">
    <text evidence="1">Belongs to the peptidase U62 family.</text>
</comment>
<dbReference type="Pfam" id="PF19290">
    <property type="entry name" value="PmbA_TldD_2nd"/>
    <property type="match status" value="1"/>
</dbReference>
<dbReference type="Gene3D" id="3.30.2290.10">
    <property type="entry name" value="PmbA/TldD superfamily"/>
    <property type="match status" value="1"/>
</dbReference>
<evidence type="ECO:0000259" key="4">
    <source>
        <dbReference type="Pfam" id="PF19290"/>
    </source>
</evidence>
<feature type="domain" description="Metalloprotease TldD/E C-terminal" evidence="3">
    <location>
        <begin position="219"/>
        <end position="438"/>
    </location>
</feature>
<dbReference type="Pfam" id="PF19289">
    <property type="entry name" value="PmbA_TldD_3rd"/>
    <property type="match status" value="1"/>
</dbReference>